<evidence type="ECO:0000313" key="3">
    <source>
        <dbReference type="Proteomes" id="UP001224890"/>
    </source>
</evidence>
<reference evidence="2" key="1">
    <citation type="submission" date="2021-06" db="EMBL/GenBank/DDBJ databases">
        <title>Comparative genomics, transcriptomics and evolutionary studies reveal genomic signatures of adaptation to plant cell wall in hemibiotrophic fungi.</title>
        <authorList>
            <consortium name="DOE Joint Genome Institute"/>
            <person name="Baroncelli R."/>
            <person name="Diaz J.F."/>
            <person name="Benocci T."/>
            <person name="Peng M."/>
            <person name="Battaglia E."/>
            <person name="Haridas S."/>
            <person name="Andreopoulos W."/>
            <person name="Labutti K."/>
            <person name="Pangilinan J."/>
            <person name="Floch G.L."/>
            <person name="Makela M.R."/>
            <person name="Henrissat B."/>
            <person name="Grigoriev I.V."/>
            <person name="Crouch J.A."/>
            <person name="De Vries R.P."/>
            <person name="Sukno S.A."/>
            <person name="Thon M.R."/>
        </authorList>
    </citation>
    <scope>NUCLEOTIDE SEQUENCE</scope>
    <source>
        <strain evidence="2">CBS 193.32</strain>
    </source>
</reference>
<feature type="region of interest" description="Disordered" evidence="1">
    <location>
        <begin position="17"/>
        <end position="37"/>
    </location>
</feature>
<evidence type="ECO:0000313" key="2">
    <source>
        <dbReference type="EMBL" id="KAK1701292.1"/>
    </source>
</evidence>
<dbReference type="GeneID" id="85450201"/>
<proteinExistence type="predicted"/>
<gene>
    <name evidence="2" type="ORF">BDP55DRAFT_16048</name>
</gene>
<keyword evidence="3" id="KW-1185">Reference proteome</keyword>
<accession>A0AAJ0AZQ8</accession>
<dbReference type="EMBL" id="JAHMHR010000001">
    <property type="protein sequence ID" value="KAK1701292.1"/>
    <property type="molecule type" value="Genomic_DNA"/>
</dbReference>
<feature type="compositionally biased region" description="Polar residues" evidence="1">
    <location>
        <begin position="22"/>
        <end position="37"/>
    </location>
</feature>
<protein>
    <submittedName>
        <fullName evidence="2">Uncharacterized protein</fullName>
    </submittedName>
</protein>
<dbReference type="AlphaFoldDB" id="A0AAJ0AZQ8"/>
<dbReference type="RefSeq" id="XP_060437047.1">
    <property type="nucleotide sequence ID" value="XM_060565675.1"/>
</dbReference>
<sequence length="90" mass="9914">MHKTGRQVCFVAYPGTGPENFSGGNFLSPTSNSEELPSQSVPQELRFTSPVRQHQPRKGLHRHPSRSIEPADAALSLVSYSEKATMVCFI</sequence>
<organism evidence="2 3">
    <name type="scientific">Colletotrichum godetiae</name>
    <dbReference type="NCBI Taxonomy" id="1209918"/>
    <lineage>
        <taxon>Eukaryota</taxon>
        <taxon>Fungi</taxon>
        <taxon>Dikarya</taxon>
        <taxon>Ascomycota</taxon>
        <taxon>Pezizomycotina</taxon>
        <taxon>Sordariomycetes</taxon>
        <taxon>Hypocreomycetidae</taxon>
        <taxon>Glomerellales</taxon>
        <taxon>Glomerellaceae</taxon>
        <taxon>Colletotrichum</taxon>
        <taxon>Colletotrichum acutatum species complex</taxon>
    </lineage>
</organism>
<evidence type="ECO:0000256" key="1">
    <source>
        <dbReference type="SAM" id="MobiDB-lite"/>
    </source>
</evidence>
<dbReference type="Proteomes" id="UP001224890">
    <property type="component" value="Unassembled WGS sequence"/>
</dbReference>
<name>A0AAJ0AZQ8_9PEZI</name>
<comment type="caution">
    <text evidence="2">The sequence shown here is derived from an EMBL/GenBank/DDBJ whole genome shotgun (WGS) entry which is preliminary data.</text>
</comment>